<organism evidence="5 6">
    <name type="scientific">Hahella chejuensis (strain KCTC 2396)</name>
    <dbReference type="NCBI Taxonomy" id="349521"/>
    <lineage>
        <taxon>Bacteria</taxon>
        <taxon>Pseudomonadati</taxon>
        <taxon>Pseudomonadota</taxon>
        <taxon>Gammaproteobacteria</taxon>
        <taxon>Oceanospirillales</taxon>
        <taxon>Hahellaceae</taxon>
        <taxon>Hahella</taxon>
    </lineage>
</organism>
<dbReference type="InterPro" id="IPR013022">
    <property type="entry name" value="Xyl_isomerase-like_TIM-brl"/>
</dbReference>
<dbReference type="EMBL" id="CP000155">
    <property type="protein sequence ID" value="ABC27480.1"/>
    <property type="molecule type" value="Genomic_DNA"/>
</dbReference>
<dbReference type="Pfam" id="PF01261">
    <property type="entry name" value="AP_endonuc_2"/>
    <property type="match status" value="1"/>
</dbReference>
<feature type="domain" description="Xylose isomerase-like TIM barrel" evidence="4">
    <location>
        <begin position="21"/>
        <end position="254"/>
    </location>
</feature>
<keyword evidence="1 2" id="KW-0413">Isomerase</keyword>
<dbReference type="Gene3D" id="3.20.20.150">
    <property type="entry name" value="Divalent-metal-dependent TIM barrel enzymes"/>
    <property type="match status" value="1"/>
</dbReference>
<dbReference type="GO" id="GO:0046487">
    <property type="term" value="P:glyoxylate metabolic process"/>
    <property type="evidence" value="ECO:0007669"/>
    <property type="project" value="TreeGrafter"/>
</dbReference>
<dbReference type="AlphaFoldDB" id="Q2SPE4"/>
<dbReference type="EC" id="5.3.1.22" evidence="5"/>
<dbReference type="OrthoDB" id="9786584at2"/>
<gene>
    <name evidence="5" type="primary">gip</name>
    <name evidence="5" type="ordered locus">HCH_00577</name>
</gene>
<name>Q2SPE4_HAHCH</name>
<evidence type="ECO:0000256" key="3">
    <source>
        <dbReference type="PIRSR" id="PIRSR006241-50"/>
    </source>
</evidence>
<dbReference type="Proteomes" id="UP000000238">
    <property type="component" value="Chromosome"/>
</dbReference>
<dbReference type="STRING" id="349521.HCH_00577"/>
<dbReference type="InterPro" id="IPR050417">
    <property type="entry name" value="Sugar_Epim/Isomerase"/>
</dbReference>
<accession>Q2SPE4</accession>
<comment type="similarity">
    <text evidence="2">Belongs to the hyi family.</text>
</comment>
<evidence type="ECO:0000313" key="5">
    <source>
        <dbReference type="EMBL" id="ABC27480.1"/>
    </source>
</evidence>
<dbReference type="InterPro" id="IPR036237">
    <property type="entry name" value="Xyl_isomerase-like_sf"/>
</dbReference>
<dbReference type="PIRSF" id="PIRSF006241">
    <property type="entry name" value="HyI"/>
    <property type="match status" value="1"/>
</dbReference>
<dbReference type="KEGG" id="hch:HCH_00577"/>
<protein>
    <submittedName>
        <fullName evidence="5">Hydroxypyruvate isomerase</fullName>
        <ecNumber evidence="5">5.3.1.22</ecNumber>
    </submittedName>
</protein>
<dbReference type="PANTHER" id="PTHR43489">
    <property type="entry name" value="ISOMERASE"/>
    <property type="match status" value="1"/>
</dbReference>
<evidence type="ECO:0000259" key="4">
    <source>
        <dbReference type="Pfam" id="PF01261"/>
    </source>
</evidence>
<feature type="active site" description="Proton donor/acceptor" evidence="3">
    <location>
        <position position="143"/>
    </location>
</feature>
<keyword evidence="6" id="KW-1185">Reference proteome</keyword>
<dbReference type="HOGENOM" id="CLU_050006_1_2_6"/>
<evidence type="ECO:0000256" key="2">
    <source>
        <dbReference type="PIRNR" id="PIRNR006241"/>
    </source>
</evidence>
<dbReference type="NCBIfam" id="NF043033">
    <property type="entry name" value="OxoTetrIsom"/>
    <property type="match status" value="1"/>
</dbReference>
<proteinExistence type="inferred from homology"/>
<feature type="active site" description="Proton donor/acceptor" evidence="3">
    <location>
        <position position="240"/>
    </location>
</feature>
<dbReference type="InterPro" id="IPR026040">
    <property type="entry name" value="HyI-like"/>
</dbReference>
<keyword evidence="5" id="KW-0670">Pyruvate</keyword>
<dbReference type="SUPFAM" id="SSF51658">
    <property type="entry name" value="Xylose isomerase-like"/>
    <property type="match status" value="1"/>
</dbReference>
<dbReference type="NCBIfam" id="TIGR03234">
    <property type="entry name" value="OH-pyruv-isom"/>
    <property type="match status" value="1"/>
</dbReference>
<evidence type="ECO:0000313" key="6">
    <source>
        <dbReference type="Proteomes" id="UP000000238"/>
    </source>
</evidence>
<dbReference type="PANTHER" id="PTHR43489:SF13">
    <property type="entry name" value="HYDROXYPYRUVATE ISOMERASE"/>
    <property type="match status" value="1"/>
</dbReference>
<dbReference type="InterPro" id="IPR053398">
    <property type="entry name" value="HPT_OtnI_isomerases"/>
</dbReference>
<reference evidence="5 6" key="1">
    <citation type="journal article" date="2005" name="Nucleic Acids Res.">
        <title>Genomic blueprint of Hahella chejuensis, a marine microbe producing an algicidal agent.</title>
        <authorList>
            <person name="Jeong H."/>
            <person name="Yim J.H."/>
            <person name="Lee C."/>
            <person name="Choi S.-H."/>
            <person name="Park Y.K."/>
            <person name="Yoon S.H."/>
            <person name="Hur C.-G."/>
            <person name="Kang H.-Y."/>
            <person name="Kim D."/>
            <person name="Lee H.H."/>
            <person name="Park K.H."/>
            <person name="Park S.-H."/>
            <person name="Park H.-S."/>
            <person name="Lee H.K."/>
            <person name="Oh T.K."/>
            <person name="Kim J.F."/>
        </authorList>
    </citation>
    <scope>NUCLEOTIDE SEQUENCE [LARGE SCALE GENOMIC DNA]</scope>
    <source>
        <strain evidence="5 6">KCTC 2396</strain>
    </source>
</reference>
<sequence length="255" mass="28151">MPKFAANLSMLFVDVPMEERFSAAAQAGFTGVEIQFPYAWDKALLSARKQSAGVSVVLHNLPAGDWDAGERGIACIPGREKEFREGVALAIAYAKALGSPRLNCLAGIKPAAVSDEQAWFTLIENLRYAAHKLDEQGIVLTLEAINSLDVPGFLISSTDSALRAIQLSGVKNIEYQYDIYHMQVMEGDLVRTIKHHLDTIGHIQFADNPGRHQPGTGEINFAYVFSQLDEMGYQGWVSAEYIPLGNTRETLEWLH</sequence>
<dbReference type="FunFam" id="3.20.20.150:FF:000007">
    <property type="entry name" value="Hydroxypyruvate isomerase"/>
    <property type="match status" value="1"/>
</dbReference>
<dbReference type="InterPro" id="IPR017643">
    <property type="entry name" value="Hydroxypyruvate_isomerase"/>
</dbReference>
<dbReference type="RefSeq" id="WP_011394557.1">
    <property type="nucleotide sequence ID" value="NC_007645.1"/>
</dbReference>
<evidence type="ECO:0000256" key="1">
    <source>
        <dbReference type="ARBA" id="ARBA00023235"/>
    </source>
</evidence>
<dbReference type="GO" id="GO:0008903">
    <property type="term" value="F:hydroxypyruvate isomerase activity"/>
    <property type="evidence" value="ECO:0007669"/>
    <property type="project" value="UniProtKB-EC"/>
</dbReference>
<dbReference type="eggNOG" id="COG3622">
    <property type="taxonomic scope" value="Bacteria"/>
</dbReference>